<keyword evidence="1 3" id="KW-0597">Phosphoprotein</keyword>
<dbReference type="CDD" id="cd17535">
    <property type="entry name" value="REC_NarL-like"/>
    <property type="match status" value="1"/>
</dbReference>
<feature type="modified residue" description="4-aspartylphosphate" evidence="3">
    <location>
        <position position="54"/>
    </location>
</feature>
<accession>A0ABQ4Q6L9</accession>
<feature type="domain" description="Response regulatory" evidence="5">
    <location>
        <begin position="3"/>
        <end position="119"/>
    </location>
</feature>
<dbReference type="CDD" id="cd06170">
    <property type="entry name" value="LuxR_C_like"/>
    <property type="match status" value="1"/>
</dbReference>
<sequence length="206" mass="22249">MIRVMVADDHAMMRAGVRRIIDAEPDMRVTAEAVDGGDVLKQIEGLACDVVMLDLTMPGVNGTELIRALKQARPRLPVLVLSMHNVGRIAAAALRAGASGYLTKDSDPERLIEVIRIVAAGGRHVDPAVASKIVLEGAAEQAPHESLSPREREIFQLIVGGMSTGEIAARLHLSAKTVSTHKKNILEKMQLDSTAELVRYAVQHQL</sequence>
<dbReference type="SUPFAM" id="SSF52172">
    <property type="entry name" value="CheY-like"/>
    <property type="match status" value="1"/>
</dbReference>
<evidence type="ECO:0000313" key="6">
    <source>
        <dbReference type="EMBL" id="GIZ52830.1"/>
    </source>
</evidence>
<dbReference type="Pfam" id="PF00072">
    <property type="entry name" value="Response_reg"/>
    <property type="match status" value="1"/>
</dbReference>
<dbReference type="PANTHER" id="PTHR43214">
    <property type="entry name" value="TWO-COMPONENT RESPONSE REGULATOR"/>
    <property type="match status" value="1"/>
</dbReference>
<reference evidence="6 7" key="1">
    <citation type="journal article" date="2022" name="Int. J. Syst. Evol. Microbiol.">
        <title>Noviherbaspirillum aridicola sp. nov., isolated from an arid soil in Pakistan.</title>
        <authorList>
            <person name="Khan I.U."/>
            <person name="Saqib M."/>
            <person name="Amin A."/>
            <person name="Hussain F."/>
            <person name="Li L."/>
            <person name="Liu Y.H."/>
            <person name="Fang B.Z."/>
            <person name="Ahmed I."/>
            <person name="Li W.J."/>
        </authorList>
    </citation>
    <scope>NUCLEOTIDE SEQUENCE [LARGE SCALE GENOMIC DNA]</scope>
    <source>
        <strain evidence="6 7">NCCP-691</strain>
    </source>
</reference>
<protein>
    <submittedName>
        <fullName evidence="6">DNA-binding response regulator</fullName>
    </submittedName>
</protein>
<organism evidence="6 7">
    <name type="scientific">Noviherbaspirillum aridicola</name>
    <dbReference type="NCBI Taxonomy" id="2849687"/>
    <lineage>
        <taxon>Bacteria</taxon>
        <taxon>Pseudomonadati</taxon>
        <taxon>Pseudomonadota</taxon>
        <taxon>Betaproteobacteria</taxon>
        <taxon>Burkholderiales</taxon>
        <taxon>Oxalobacteraceae</taxon>
        <taxon>Noviherbaspirillum</taxon>
    </lineage>
</organism>
<dbReference type="PROSITE" id="PS00622">
    <property type="entry name" value="HTH_LUXR_1"/>
    <property type="match status" value="1"/>
</dbReference>
<dbReference type="Gene3D" id="3.40.50.2300">
    <property type="match status" value="1"/>
</dbReference>
<evidence type="ECO:0000256" key="3">
    <source>
        <dbReference type="PROSITE-ProRule" id="PRU00169"/>
    </source>
</evidence>
<dbReference type="InterPro" id="IPR016032">
    <property type="entry name" value="Sig_transdc_resp-reg_C-effctor"/>
</dbReference>
<dbReference type="SMART" id="SM00421">
    <property type="entry name" value="HTH_LUXR"/>
    <property type="match status" value="1"/>
</dbReference>
<dbReference type="GO" id="GO:0003677">
    <property type="term" value="F:DNA binding"/>
    <property type="evidence" value="ECO:0007669"/>
    <property type="project" value="UniProtKB-KW"/>
</dbReference>
<evidence type="ECO:0000259" key="5">
    <source>
        <dbReference type="PROSITE" id="PS50110"/>
    </source>
</evidence>
<evidence type="ECO:0000259" key="4">
    <source>
        <dbReference type="PROSITE" id="PS50043"/>
    </source>
</evidence>
<dbReference type="PROSITE" id="PS50043">
    <property type="entry name" value="HTH_LUXR_2"/>
    <property type="match status" value="1"/>
</dbReference>
<feature type="domain" description="HTH luxR-type" evidence="4">
    <location>
        <begin position="140"/>
        <end position="205"/>
    </location>
</feature>
<evidence type="ECO:0000256" key="1">
    <source>
        <dbReference type="ARBA" id="ARBA00022553"/>
    </source>
</evidence>
<keyword evidence="2 6" id="KW-0238">DNA-binding</keyword>
<dbReference type="PRINTS" id="PR00038">
    <property type="entry name" value="HTHLUXR"/>
</dbReference>
<proteinExistence type="predicted"/>
<dbReference type="SMART" id="SM00448">
    <property type="entry name" value="REC"/>
    <property type="match status" value="1"/>
</dbReference>
<dbReference type="Pfam" id="PF00196">
    <property type="entry name" value="GerE"/>
    <property type="match status" value="1"/>
</dbReference>
<dbReference type="PANTHER" id="PTHR43214:SF43">
    <property type="entry name" value="TWO-COMPONENT RESPONSE REGULATOR"/>
    <property type="match status" value="1"/>
</dbReference>
<keyword evidence="7" id="KW-1185">Reference proteome</keyword>
<dbReference type="RefSeq" id="WP_220809249.1">
    <property type="nucleotide sequence ID" value="NZ_BPMK01000012.1"/>
</dbReference>
<dbReference type="EMBL" id="BPMK01000012">
    <property type="protein sequence ID" value="GIZ52830.1"/>
    <property type="molecule type" value="Genomic_DNA"/>
</dbReference>
<dbReference type="InterPro" id="IPR039420">
    <property type="entry name" value="WalR-like"/>
</dbReference>
<gene>
    <name evidence="6" type="ORF">NCCP691_28440</name>
</gene>
<dbReference type="Proteomes" id="UP000887222">
    <property type="component" value="Unassembled WGS sequence"/>
</dbReference>
<dbReference type="InterPro" id="IPR000792">
    <property type="entry name" value="Tscrpt_reg_LuxR_C"/>
</dbReference>
<dbReference type="InterPro" id="IPR001789">
    <property type="entry name" value="Sig_transdc_resp-reg_receiver"/>
</dbReference>
<comment type="caution">
    <text evidence="6">The sequence shown here is derived from an EMBL/GenBank/DDBJ whole genome shotgun (WGS) entry which is preliminary data.</text>
</comment>
<dbReference type="InterPro" id="IPR011006">
    <property type="entry name" value="CheY-like_superfamily"/>
</dbReference>
<name>A0ABQ4Q6L9_9BURK</name>
<dbReference type="PROSITE" id="PS50110">
    <property type="entry name" value="RESPONSE_REGULATORY"/>
    <property type="match status" value="1"/>
</dbReference>
<dbReference type="InterPro" id="IPR058245">
    <property type="entry name" value="NreC/VraR/RcsB-like_REC"/>
</dbReference>
<evidence type="ECO:0000256" key="2">
    <source>
        <dbReference type="ARBA" id="ARBA00023125"/>
    </source>
</evidence>
<evidence type="ECO:0000313" key="7">
    <source>
        <dbReference type="Proteomes" id="UP000887222"/>
    </source>
</evidence>
<dbReference type="SUPFAM" id="SSF46894">
    <property type="entry name" value="C-terminal effector domain of the bipartite response regulators"/>
    <property type="match status" value="1"/>
</dbReference>